<evidence type="ECO:0000313" key="5">
    <source>
        <dbReference type="EMBL" id="JAG50533.1"/>
    </source>
</evidence>
<dbReference type="EMBL" id="GBRD01015293">
    <property type="protein sequence ID" value="JAG50533.1"/>
    <property type="molecule type" value="Transcribed_RNA"/>
</dbReference>
<evidence type="ECO:0000313" key="4">
    <source>
        <dbReference type="EMBL" id="JAG06684.1"/>
    </source>
</evidence>
<dbReference type="SUPFAM" id="SSF100895">
    <property type="entry name" value="Kazal-type serine protease inhibitors"/>
    <property type="match status" value="1"/>
</dbReference>
<feature type="transmembrane region" description="Helical" evidence="1">
    <location>
        <begin position="20"/>
        <end position="38"/>
    </location>
</feature>
<dbReference type="AlphaFoldDB" id="A0A0A9WFZ4"/>
<proteinExistence type="predicted"/>
<gene>
    <name evidence="4" type="ORF">CM83_29851</name>
    <name evidence="3" type="ORF">CM83_29852</name>
</gene>
<dbReference type="SMART" id="SM00280">
    <property type="entry name" value="KAZAL"/>
    <property type="match status" value="2"/>
</dbReference>
<keyword evidence="1" id="KW-1133">Transmembrane helix</keyword>
<reference evidence="4" key="2">
    <citation type="submission" date="2014-07" db="EMBL/GenBank/DDBJ databases">
        <authorList>
            <person name="Hull J."/>
        </authorList>
    </citation>
    <scope>NUCLEOTIDE SEQUENCE</scope>
</reference>
<protein>
    <recommendedName>
        <fullName evidence="2">Kazal-like domain-containing protein</fullName>
    </recommendedName>
</protein>
<sequence length="151" mass="16983">MVFSVDVSSDNMLCYILPTMKAAFIFASLLWIMTANVADSSPSRNKRQGCFCTKEYEPVCGKVSGELRDFDNICEFRRAGGKDADIVFNESCKVYADFKKCEEKCPQYFQGVCASDGKTYAGDCYVECYRKFERGKGGLCVVRQGDCNQKH</sequence>
<evidence type="ECO:0000256" key="1">
    <source>
        <dbReference type="SAM" id="Phobius"/>
    </source>
</evidence>
<organism evidence="4">
    <name type="scientific">Lygus hesperus</name>
    <name type="common">Western plant bug</name>
    <dbReference type="NCBI Taxonomy" id="30085"/>
    <lineage>
        <taxon>Eukaryota</taxon>
        <taxon>Metazoa</taxon>
        <taxon>Ecdysozoa</taxon>
        <taxon>Arthropoda</taxon>
        <taxon>Hexapoda</taxon>
        <taxon>Insecta</taxon>
        <taxon>Pterygota</taxon>
        <taxon>Neoptera</taxon>
        <taxon>Paraneoptera</taxon>
        <taxon>Hemiptera</taxon>
        <taxon>Heteroptera</taxon>
        <taxon>Panheteroptera</taxon>
        <taxon>Cimicomorpha</taxon>
        <taxon>Miridae</taxon>
        <taxon>Mirini</taxon>
        <taxon>Lygus</taxon>
    </lineage>
</organism>
<keyword evidence="1" id="KW-0812">Transmembrane</keyword>
<name>A0A0A9WFZ4_LYGHE</name>
<evidence type="ECO:0000313" key="3">
    <source>
        <dbReference type="EMBL" id="JAG03763.1"/>
    </source>
</evidence>
<dbReference type="Pfam" id="PF07648">
    <property type="entry name" value="Kazal_2"/>
    <property type="match status" value="2"/>
</dbReference>
<feature type="domain" description="Kazal-like" evidence="2">
    <location>
        <begin position="86"/>
        <end position="149"/>
    </location>
</feature>
<dbReference type="CDD" id="cd00104">
    <property type="entry name" value="KAZAL_FS"/>
    <property type="match status" value="1"/>
</dbReference>
<keyword evidence="1" id="KW-0472">Membrane</keyword>
<dbReference type="EMBL" id="GBHO01036920">
    <property type="protein sequence ID" value="JAG06684.1"/>
    <property type="molecule type" value="Transcribed_RNA"/>
</dbReference>
<dbReference type="InterPro" id="IPR002350">
    <property type="entry name" value="Kazal_dom"/>
</dbReference>
<accession>A0A0A9WFZ4</accession>
<evidence type="ECO:0000259" key="2">
    <source>
        <dbReference type="PROSITE" id="PS51465"/>
    </source>
</evidence>
<dbReference type="EMBL" id="GBHO01039841">
    <property type="protein sequence ID" value="JAG03763.1"/>
    <property type="molecule type" value="Transcribed_RNA"/>
</dbReference>
<reference evidence="4" key="1">
    <citation type="journal article" date="2014" name="PLoS ONE">
        <title>Transcriptome-Based Identification of ABC Transporters in the Western Tarnished Plant Bug Lygus hesperus.</title>
        <authorList>
            <person name="Hull J.J."/>
            <person name="Chaney K."/>
            <person name="Geib S.M."/>
            <person name="Fabrick J.A."/>
            <person name="Brent C.S."/>
            <person name="Walsh D."/>
            <person name="Lavine L.C."/>
        </authorList>
    </citation>
    <scope>NUCLEOTIDE SEQUENCE</scope>
</reference>
<dbReference type="PROSITE" id="PS00282">
    <property type="entry name" value="KAZAL_1"/>
    <property type="match status" value="1"/>
</dbReference>
<dbReference type="InterPro" id="IPR036058">
    <property type="entry name" value="Kazal_dom_sf"/>
</dbReference>
<dbReference type="PROSITE" id="PS51465">
    <property type="entry name" value="KAZAL_2"/>
    <property type="match status" value="1"/>
</dbReference>
<reference evidence="5" key="3">
    <citation type="submission" date="2014-09" db="EMBL/GenBank/DDBJ databases">
        <authorList>
            <person name="Magalhaes I.L.F."/>
            <person name="Oliveira U."/>
            <person name="Santos F.R."/>
            <person name="Vidigal T.H.D.A."/>
            <person name="Brescovit A.D."/>
            <person name="Santos A.J."/>
        </authorList>
    </citation>
    <scope>NUCLEOTIDE SEQUENCE</scope>
</reference>
<dbReference type="Gene3D" id="3.30.60.30">
    <property type="match status" value="2"/>
</dbReference>